<dbReference type="AlphaFoldDB" id="A0A6M4XFP8"/>
<gene>
    <name evidence="2" type="ORF">G9272_16850</name>
</gene>
<dbReference type="Pfam" id="PF13384">
    <property type="entry name" value="HTH_23"/>
    <property type="match status" value="1"/>
</dbReference>
<accession>A0A6M4XFP8</accession>
<name>A0A6M4XFP8_9ACTN</name>
<sequence length="101" mass="11369">MRPGVTEEAQRVIDAMEAVEAIADPEERARAIGEVLADQAERARRWREDRRKTVLDLRAQQPPVSYRKIAARLGVSLRTVQDIEAGYSGSGKNRPRKDPDT</sequence>
<dbReference type="EMBL" id="CP049838">
    <property type="protein sequence ID" value="QJT06873.1"/>
    <property type="molecule type" value="Genomic_DNA"/>
</dbReference>
<dbReference type="InterPro" id="IPR036388">
    <property type="entry name" value="WH-like_DNA-bd_sf"/>
</dbReference>
<keyword evidence="3" id="KW-1185">Reference proteome</keyword>
<evidence type="ECO:0000256" key="1">
    <source>
        <dbReference type="SAM" id="MobiDB-lite"/>
    </source>
</evidence>
<reference evidence="2" key="1">
    <citation type="submission" date="2020-03" db="EMBL/GenBank/DDBJ databases">
        <title>Molecular networking-based the target discovery of potent antiproliferative macrolactams: 5/6/7/16 polycyclic ansamycins and glycosylated trienomycin from Streptomyces cacaoi subsp. asoensis.</title>
        <authorList>
            <person name="Liu L.-L."/>
        </authorList>
    </citation>
    <scope>NUCLEOTIDE SEQUENCE [LARGE SCALE GENOMIC DNA]</scope>
    <source>
        <strain evidence="2">H2S5</strain>
    </source>
</reference>
<feature type="region of interest" description="Disordered" evidence="1">
    <location>
        <begin position="82"/>
        <end position="101"/>
    </location>
</feature>
<protein>
    <submittedName>
        <fullName evidence="2">Uncharacterized protein</fullName>
    </submittedName>
</protein>
<proteinExistence type="predicted"/>
<evidence type="ECO:0000313" key="2">
    <source>
        <dbReference type="EMBL" id="QJT06873.1"/>
    </source>
</evidence>
<organism evidence="2 3">
    <name type="scientific">Streptomyces asoensis</name>
    <dbReference type="NCBI Taxonomy" id="249586"/>
    <lineage>
        <taxon>Bacteria</taxon>
        <taxon>Bacillati</taxon>
        <taxon>Actinomycetota</taxon>
        <taxon>Actinomycetes</taxon>
        <taxon>Kitasatosporales</taxon>
        <taxon>Streptomycetaceae</taxon>
        <taxon>Streptomyces</taxon>
    </lineage>
</organism>
<dbReference type="Gene3D" id="1.10.10.10">
    <property type="entry name" value="Winged helix-like DNA-binding domain superfamily/Winged helix DNA-binding domain"/>
    <property type="match status" value="1"/>
</dbReference>
<evidence type="ECO:0000313" key="3">
    <source>
        <dbReference type="Proteomes" id="UP000502665"/>
    </source>
</evidence>
<dbReference type="Proteomes" id="UP000502665">
    <property type="component" value="Chromosome"/>
</dbReference>